<name>A0AAN5YYW2_FUSAU</name>
<dbReference type="Gene3D" id="3.30.70.100">
    <property type="match status" value="2"/>
</dbReference>
<keyword evidence="2" id="KW-1185">Reference proteome</keyword>
<gene>
    <name evidence="1" type="ORF">FAUST_11437</name>
</gene>
<dbReference type="InterPro" id="IPR011008">
    <property type="entry name" value="Dimeric_a/b-barrel"/>
</dbReference>
<protein>
    <recommendedName>
        <fullName evidence="3">ABM domain-containing protein</fullName>
    </recommendedName>
</protein>
<organism evidence="1 2">
    <name type="scientific">Fusarium austroamericanum</name>
    <dbReference type="NCBI Taxonomy" id="282268"/>
    <lineage>
        <taxon>Eukaryota</taxon>
        <taxon>Fungi</taxon>
        <taxon>Dikarya</taxon>
        <taxon>Ascomycota</taxon>
        <taxon>Pezizomycotina</taxon>
        <taxon>Sordariomycetes</taxon>
        <taxon>Hypocreomycetidae</taxon>
        <taxon>Hypocreales</taxon>
        <taxon>Nectriaceae</taxon>
        <taxon>Fusarium</taxon>
    </lineage>
</organism>
<dbReference type="EMBL" id="JAAMOD010000517">
    <property type="protein sequence ID" value="KAF5227959.1"/>
    <property type="molecule type" value="Genomic_DNA"/>
</dbReference>
<comment type="caution">
    <text evidence="1">The sequence shown here is derived from an EMBL/GenBank/DDBJ whole genome shotgun (WGS) entry which is preliminary data.</text>
</comment>
<dbReference type="SUPFAM" id="SSF54909">
    <property type="entry name" value="Dimeric alpha+beta barrel"/>
    <property type="match status" value="1"/>
</dbReference>
<sequence length="259" mass="28956">MVSNPSNVTEFSYVTLKQGINVFDDSPEAKTYQDIIDTVLRQPGARKVYTSLEIENPSRLWLFMDWDKLEDHKNYPKTPEHARVIESLKPLADLEKSMNRHVALNPFPPEDVLDKASSPVTEVLVAFFPSDYSPSSRAAATHRLNKFTAQALKTSPDWRGISYGWSVENDVPIRGDESNSGVMLTAFIGWPSVEAHMKFRETEPFKENVGLVTGIEGMLKLDLFHVSCVTHEAEGLEERDAKNGHGHEHEHACGSGGCC</sequence>
<proteinExistence type="predicted"/>
<evidence type="ECO:0000313" key="2">
    <source>
        <dbReference type="Proteomes" id="UP000537989"/>
    </source>
</evidence>
<accession>A0AAN5YYW2</accession>
<dbReference type="AlphaFoldDB" id="A0AAN5YYW2"/>
<reference evidence="1 2" key="1">
    <citation type="submission" date="2020-02" db="EMBL/GenBank/DDBJ databases">
        <title>Identification and distribution of gene clusters putatively required for synthesis of sphingolipid metabolism inhibitors in phylogenetically diverse species of the filamentous fungus Fusarium.</title>
        <authorList>
            <person name="Kim H.-S."/>
            <person name="Busman M."/>
            <person name="Brown D.W."/>
            <person name="Divon H."/>
            <person name="Uhlig S."/>
            <person name="Proctor R.H."/>
        </authorList>
    </citation>
    <scope>NUCLEOTIDE SEQUENCE [LARGE SCALE GENOMIC DNA]</scope>
    <source>
        <strain evidence="1 2">NRRL 2903</strain>
    </source>
</reference>
<evidence type="ECO:0008006" key="3">
    <source>
        <dbReference type="Google" id="ProtNLM"/>
    </source>
</evidence>
<evidence type="ECO:0000313" key="1">
    <source>
        <dbReference type="EMBL" id="KAF5227959.1"/>
    </source>
</evidence>
<dbReference type="Proteomes" id="UP000537989">
    <property type="component" value="Unassembled WGS sequence"/>
</dbReference>